<dbReference type="GO" id="GO:0016020">
    <property type="term" value="C:membrane"/>
    <property type="evidence" value="ECO:0007669"/>
    <property type="project" value="UniProtKB-SubCell"/>
</dbReference>
<evidence type="ECO:0000256" key="2">
    <source>
        <dbReference type="ARBA" id="ARBA00022692"/>
    </source>
</evidence>
<proteinExistence type="predicted"/>
<organism evidence="5 6">
    <name type="scientific">Trifolium medium</name>
    <dbReference type="NCBI Taxonomy" id="97028"/>
    <lineage>
        <taxon>Eukaryota</taxon>
        <taxon>Viridiplantae</taxon>
        <taxon>Streptophyta</taxon>
        <taxon>Embryophyta</taxon>
        <taxon>Tracheophyta</taxon>
        <taxon>Spermatophyta</taxon>
        <taxon>Magnoliopsida</taxon>
        <taxon>eudicotyledons</taxon>
        <taxon>Gunneridae</taxon>
        <taxon>Pentapetalae</taxon>
        <taxon>rosids</taxon>
        <taxon>fabids</taxon>
        <taxon>Fabales</taxon>
        <taxon>Fabaceae</taxon>
        <taxon>Papilionoideae</taxon>
        <taxon>50 kb inversion clade</taxon>
        <taxon>NPAAA clade</taxon>
        <taxon>Hologalegina</taxon>
        <taxon>IRL clade</taxon>
        <taxon>Trifolieae</taxon>
        <taxon>Trifolium</taxon>
    </lineage>
</organism>
<dbReference type="Proteomes" id="UP000265520">
    <property type="component" value="Unassembled WGS sequence"/>
</dbReference>
<keyword evidence="2 5" id="KW-0812">Transmembrane</keyword>
<dbReference type="GO" id="GO:0006890">
    <property type="term" value="P:retrograde vesicle-mediated transport, Golgi to endoplasmic reticulum"/>
    <property type="evidence" value="ECO:0007669"/>
    <property type="project" value="InterPro"/>
</dbReference>
<dbReference type="AlphaFoldDB" id="A0A392NF46"/>
<protein>
    <submittedName>
        <fullName evidence="5">Transmembrane protein 115-like</fullName>
    </submittedName>
</protein>
<dbReference type="GO" id="GO:0005794">
    <property type="term" value="C:Golgi apparatus"/>
    <property type="evidence" value="ECO:0007669"/>
    <property type="project" value="TreeGrafter"/>
</dbReference>
<evidence type="ECO:0000256" key="4">
    <source>
        <dbReference type="ARBA" id="ARBA00023136"/>
    </source>
</evidence>
<dbReference type="PANTHER" id="PTHR13377:SF14">
    <property type="entry name" value="RHOMBOID-LIKE PROTEIN 19"/>
    <property type="match status" value="1"/>
</dbReference>
<evidence type="ECO:0000313" key="6">
    <source>
        <dbReference type="Proteomes" id="UP000265520"/>
    </source>
</evidence>
<reference evidence="5 6" key="1">
    <citation type="journal article" date="2018" name="Front. Plant Sci.">
        <title>Red Clover (Trifolium pratense) and Zigzag Clover (T. medium) - A Picture of Genomic Similarities and Differences.</title>
        <authorList>
            <person name="Dluhosova J."/>
            <person name="Istvanek J."/>
            <person name="Nedelnik J."/>
            <person name="Repkova J."/>
        </authorList>
    </citation>
    <scope>NUCLEOTIDE SEQUENCE [LARGE SCALE GENOMIC DNA]</scope>
    <source>
        <strain evidence="6">cv. 10/8</strain>
        <tissue evidence="5">Leaf</tissue>
    </source>
</reference>
<keyword evidence="4" id="KW-0472">Membrane</keyword>
<evidence type="ECO:0000256" key="3">
    <source>
        <dbReference type="ARBA" id="ARBA00022989"/>
    </source>
</evidence>
<evidence type="ECO:0000313" key="5">
    <source>
        <dbReference type="EMBL" id="MCH97678.1"/>
    </source>
</evidence>
<feature type="non-terminal residue" evidence="5">
    <location>
        <position position="1"/>
    </location>
</feature>
<evidence type="ECO:0000256" key="1">
    <source>
        <dbReference type="ARBA" id="ARBA00004141"/>
    </source>
</evidence>
<comment type="subcellular location">
    <subcellularLocation>
        <location evidence="1">Membrane</location>
        <topology evidence="1">Multi-pass membrane protein</topology>
    </subcellularLocation>
</comment>
<sequence length="121" mass="13863">RKPETKHKGDPSEDFAFSTFFPEFLRPVIDPIASIFHRMLCGRSDASNDAEDYNLGSEPLPVKEVPEHWKKGWLMRGWLLHGVQGSCKQMLQELYNALDFVNSDKFSQNETIMSDISTVDN</sequence>
<dbReference type="PANTHER" id="PTHR13377">
    <property type="entry name" value="PLACENTAL PROTEIN 6"/>
    <property type="match status" value="1"/>
</dbReference>
<dbReference type="InterPro" id="IPR013861">
    <property type="entry name" value="TMEM115/Pdh1/Rbl19"/>
</dbReference>
<dbReference type="EMBL" id="LXQA010035636">
    <property type="protein sequence ID" value="MCH97678.1"/>
    <property type="molecule type" value="Genomic_DNA"/>
</dbReference>
<keyword evidence="6" id="KW-1185">Reference proteome</keyword>
<keyword evidence="3" id="KW-1133">Transmembrane helix</keyword>
<name>A0A392NF46_9FABA</name>
<comment type="caution">
    <text evidence="5">The sequence shown here is derived from an EMBL/GenBank/DDBJ whole genome shotgun (WGS) entry which is preliminary data.</text>
</comment>
<accession>A0A392NF46</accession>